<sequence length="115" mass="12458">MKSLRTTWPALLVNLLVGIPAMVPLYSLWWLSERRWGGSVIDRSSTIIEVCGADCDRAGVATWTAAASGLLVLLLLALADGLVPLRRDRPVGPWLKAMPAVLVPFFIFQAVSSAL</sequence>
<protein>
    <submittedName>
        <fullName evidence="2">Uncharacterized protein</fullName>
    </submittedName>
</protein>
<dbReference type="AlphaFoldDB" id="A0AAU3I8Z1"/>
<accession>A0AAU3I8Z1</accession>
<feature type="transmembrane region" description="Helical" evidence="1">
    <location>
        <begin position="91"/>
        <end position="111"/>
    </location>
</feature>
<evidence type="ECO:0000256" key="1">
    <source>
        <dbReference type="SAM" id="Phobius"/>
    </source>
</evidence>
<dbReference type="EMBL" id="CP109546">
    <property type="protein sequence ID" value="WTZ13988.1"/>
    <property type="molecule type" value="Genomic_DNA"/>
</dbReference>
<keyword evidence="1" id="KW-0812">Transmembrane</keyword>
<name>A0AAU3I8Z1_9ACTN</name>
<organism evidence="2">
    <name type="scientific">Streptomyces sp. NBC_01393</name>
    <dbReference type="NCBI Taxonomy" id="2903851"/>
    <lineage>
        <taxon>Bacteria</taxon>
        <taxon>Bacillati</taxon>
        <taxon>Actinomycetota</taxon>
        <taxon>Actinomycetes</taxon>
        <taxon>Kitasatosporales</taxon>
        <taxon>Streptomycetaceae</taxon>
        <taxon>Streptomyces</taxon>
    </lineage>
</organism>
<gene>
    <name evidence="2" type="ORF">OG699_42180</name>
</gene>
<evidence type="ECO:0000313" key="2">
    <source>
        <dbReference type="EMBL" id="WTZ13988.1"/>
    </source>
</evidence>
<reference evidence="2" key="1">
    <citation type="submission" date="2022-10" db="EMBL/GenBank/DDBJ databases">
        <title>The complete genomes of actinobacterial strains from the NBC collection.</title>
        <authorList>
            <person name="Joergensen T.S."/>
            <person name="Alvarez Arevalo M."/>
            <person name="Sterndorff E.B."/>
            <person name="Faurdal D."/>
            <person name="Vuksanovic O."/>
            <person name="Mourched A.-S."/>
            <person name="Charusanti P."/>
            <person name="Shaw S."/>
            <person name="Blin K."/>
            <person name="Weber T."/>
        </authorList>
    </citation>
    <scope>NUCLEOTIDE SEQUENCE</scope>
    <source>
        <strain evidence="2">NBC_01393</strain>
    </source>
</reference>
<feature type="transmembrane region" description="Helical" evidence="1">
    <location>
        <begin position="60"/>
        <end position="79"/>
    </location>
</feature>
<proteinExistence type="predicted"/>
<keyword evidence="1" id="KW-0472">Membrane</keyword>
<keyword evidence="1" id="KW-1133">Transmembrane helix</keyword>
<feature type="transmembrane region" description="Helical" evidence="1">
    <location>
        <begin position="12"/>
        <end position="31"/>
    </location>
</feature>